<dbReference type="Pfam" id="PF06153">
    <property type="entry name" value="CdAMP_rec"/>
    <property type="match status" value="1"/>
</dbReference>
<dbReference type="EMBL" id="CP031158">
    <property type="protein sequence ID" value="AXG98538.1"/>
    <property type="molecule type" value="Genomic_DNA"/>
</dbReference>
<dbReference type="PANTHER" id="PTHR38456">
    <property type="entry name" value="CYCLIC DI-AMP RECEPTOR A"/>
    <property type="match status" value="1"/>
</dbReference>
<proteinExistence type="predicted"/>
<dbReference type="InterPro" id="IPR011322">
    <property type="entry name" value="N-reg_PII-like_a/b"/>
</dbReference>
<dbReference type="InterPro" id="IPR015867">
    <property type="entry name" value="N-reg_PII/ATP_PRibTrfase_C"/>
</dbReference>
<sequence length="140" mass="14910">MLSRRRRTWPAGGFAGQGRREADSPAAMLRLMKLVLAVIQDADAAALMRALSDQQFEATKLASTGGFLREGNTTLMIGVDDTRLAALQALIGQTCRSRTRLVPARGLTSENEGGVAQEPVEVPVGGAVIFVLGVEDFVKV</sequence>
<gene>
    <name evidence="1" type="ORF">DVJ83_04445</name>
</gene>
<dbReference type="KEGG" id="dwu:DVJ83_04445"/>
<dbReference type="InterPro" id="IPR010375">
    <property type="entry name" value="CdAMP_rec"/>
</dbReference>
<evidence type="ECO:0000313" key="1">
    <source>
        <dbReference type="EMBL" id="AXG98538.1"/>
    </source>
</evidence>
<reference evidence="1 2" key="1">
    <citation type="submission" date="2018-07" db="EMBL/GenBank/DDBJ databases">
        <title>Complete Genome and Methylome Analysis of Deinococcus wulumuqiensis NEB 479.</title>
        <authorList>
            <person name="Fomenkov A."/>
            <person name="Luyten Y."/>
            <person name="Vincze T."/>
            <person name="Anton B.P."/>
            <person name="Clark T."/>
            <person name="Roberts R.J."/>
            <person name="Morgan R.D."/>
        </authorList>
    </citation>
    <scope>NUCLEOTIDE SEQUENCE [LARGE SCALE GENOMIC DNA]</scope>
    <source>
        <strain evidence="1 2">NEB 479</strain>
    </source>
</reference>
<dbReference type="PANTHER" id="PTHR38456:SF1">
    <property type="entry name" value="CYCLIC DI-AMP RECEPTOR A"/>
    <property type="match status" value="1"/>
</dbReference>
<evidence type="ECO:0000313" key="2">
    <source>
        <dbReference type="Proteomes" id="UP000253744"/>
    </source>
</evidence>
<dbReference type="Gene3D" id="3.30.70.120">
    <property type="match status" value="1"/>
</dbReference>
<accession>A0A345IFR6</accession>
<dbReference type="AlphaFoldDB" id="A0A345IFR6"/>
<organism evidence="1 2">
    <name type="scientific">Deinococcus wulumuqiensis</name>
    <dbReference type="NCBI Taxonomy" id="980427"/>
    <lineage>
        <taxon>Bacteria</taxon>
        <taxon>Thermotogati</taxon>
        <taxon>Deinococcota</taxon>
        <taxon>Deinococci</taxon>
        <taxon>Deinococcales</taxon>
        <taxon>Deinococcaceae</taxon>
        <taxon>Deinococcus</taxon>
    </lineage>
</organism>
<dbReference type="SUPFAM" id="SSF54913">
    <property type="entry name" value="GlnB-like"/>
    <property type="match status" value="1"/>
</dbReference>
<dbReference type="Proteomes" id="UP000253744">
    <property type="component" value="Chromosome"/>
</dbReference>
<protein>
    <submittedName>
        <fullName evidence="1">Transcriptional regulator</fullName>
    </submittedName>
</protein>
<name>A0A345IFR6_9DEIO</name>
<dbReference type="STRING" id="1288484.GCA_000348665_01516"/>